<dbReference type="AlphaFoldDB" id="G2ZY93"/>
<keyword evidence="1" id="KW-1133">Transmembrane helix</keyword>
<feature type="transmembrane region" description="Helical" evidence="1">
    <location>
        <begin position="127"/>
        <end position="147"/>
    </location>
</feature>
<reference evidence="2" key="2">
    <citation type="submission" date="2011-04" db="EMBL/GenBank/DDBJ databases">
        <authorList>
            <person name="Genoscope - CEA"/>
        </authorList>
    </citation>
    <scope>NUCLEOTIDE SEQUENCE</scope>
    <source>
        <strain evidence="2">R24</strain>
    </source>
</reference>
<proteinExistence type="predicted"/>
<gene>
    <name evidence="2" type="ORF">RALSY_11296</name>
</gene>
<feature type="transmembrane region" description="Helical" evidence="1">
    <location>
        <begin position="45"/>
        <end position="62"/>
    </location>
</feature>
<accession>G2ZY93</accession>
<keyword evidence="1" id="KW-0812">Transmembrane</keyword>
<feature type="transmembrane region" description="Helical" evidence="1">
    <location>
        <begin position="21"/>
        <end position="39"/>
    </location>
</feature>
<sequence>MTSKQGITEKYWGTLAEDGRLAWKLLARALSLLGAWFVTKTGWAQFDWTVSAFTAVLPMMVIESQRSYRRFSPRVRKLTIRAIIFLGSWGVAFLGMAYIVQAALLAMTSVFQQEVLRGFGGNRSREYAILMISIFFISSMLAVIKVVRHLKFEELILHLPRERLADLLVRKKFVASNFYLFACFEVSVLLVAFMYASTAAGLAIHFIKLLRV</sequence>
<feature type="transmembrane region" description="Helical" evidence="1">
    <location>
        <begin position="83"/>
        <end position="107"/>
    </location>
</feature>
<dbReference type="EMBL" id="FR854086">
    <property type="protein sequence ID" value="CCA85287.1"/>
    <property type="molecule type" value="Genomic_DNA"/>
</dbReference>
<evidence type="ECO:0000313" key="2">
    <source>
        <dbReference type="EMBL" id="CCA85287.1"/>
    </source>
</evidence>
<keyword evidence="1" id="KW-0472">Membrane</keyword>
<organism evidence="2">
    <name type="scientific">Ralstonia syzygii R24</name>
    <dbReference type="NCBI Taxonomy" id="907261"/>
    <lineage>
        <taxon>Bacteria</taxon>
        <taxon>Pseudomonadati</taxon>
        <taxon>Pseudomonadota</taxon>
        <taxon>Betaproteobacteria</taxon>
        <taxon>Burkholderiales</taxon>
        <taxon>Burkholderiaceae</taxon>
        <taxon>Ralstonia</taxon>
        <taxon>Ralstonia solanacearum species complex</taxon>
    </lineage>
</organism>
<evidence type="ECO:0008006" key="3">
    <source>
        <dbReference type="Google" id="ProtNLM"/>
    </source>
</evidence>
<feature type="transmembrane region" description="Helical" evidence="1">
    <location>
        <begin position="178"/>
        <end position="207"/>
    </location>
</feature>
<evidence type="ECO:0000256" key="1">
    <source>
        <dbReference type="SAM" id="Phobius"/>
    </source>
</evidence>
<reference evidence="2" key="1">
    <citation type="journal article" date="2011" name="PLoS ONE">
        <title>Ralstonia syzygii, the Blood Disease Bacterium and some Asian R. solanacearum strains form a single genomic species despite divergent lifestyles.</title>
        <authorList>
            <person name="Remenant B."/>
            <person name="de Cambiaire J.C."/>
            <person name="Cellier G."/>
            <person name="Jacobs J.M."/>
            <person name="Mangenot S."/>
            <person name="Barbe V."/>
            <person name="Lajus A."/>
            <person name="Vallenet D."/>
            <person name="Medigue C."/>
            <person name="Fegan M."/>
            <person name="Allen C."/>
            <person name="Prior P."/>
        </authorList>
    </citation>
    <scope>NUCLEOTIDE SEQUENCE</scope>
    <source>
        <strain evidence="2">R24</strain>
    </source>
</reference>
<name>G2ZY93_9RALS</name>
<dbReference type="RefSeq" id="WP_197333345.1">
    <property type="nucleotide sequence ID" value="NZ_CP115944.1"/>
</dbReference>
<protein>
    <recommendedName>
        <fullName evidence="3">Transmembrane protein</fullName>
    </recommendedName>
</protein>